<dbReference type="Pfam" id="PF02010">
    <property type="entry name" value="REJ"/>
    <property type="match status" value="1"/>
</dbReference>
<keyword evidence="2" id="KW-0812">Transmembrane</keyword>
<comment type="caution">
    <text evidence="1">Lacks conserved residue(s) required for the propagation of feature annotation.</text>
</comment>
<dbReference type="InterPro" id="IPR051223">
    <property type="entry name" value="Polycystin"/>
</dbReference>
<dbReference type="InterPro" id="IPR036392">
    <property type="entry name" value="PLAT/LH2_dom_sf"/>
</dbReference>
<gene>
    <name evidence="4" type="ORF">ACJMK2_035138</name>
</gene>
<dbReference type="SUPFAM" id="SSF49723">
    <property type="entry name" value="Lipase/lipooxygenase domain (PLAT/LH2 domain)"/>
    <property type="match status" value="1"/>
</dbReference>
<name>A0ABD3WXE9_SINWO</name>
<accession>A0ABD3WXE9</accession>
<evidence type="ECO:0000313" key="4">
    <source>
        <dbReference type="EMBL" id="KAL3877432.1"/>
    </source>
</evidence>
<dbReference type="Gene3D" id="2.60.60.20">
    <property type="entry name" value="PLAT/LH2 domain"/>
    <property type="match status" value="1"/>
</dbReference>
<feature type="transmembrane region" description="Helical" evidence="2">
    <location>
        <begin position="1513"/>
        <end position="1535"/>
    </location>
</feature>
<keyword evidence="2" id="KW-0472">Membrane</keyword>
<dbReference type="PROSITE" id="PS50095">
    <property type="entry name" value="PLAT"/>
    <property type="match status" value="1"/>
</dbReference>
<feature type="domain" description="PLAT" evidence="3">
    <location>
        <begin position="1234"/>
        <end position="1352"/>
    </location>
</feature>
<sequence length="1762" mass="202335">MTPFLDQKDKNPRETLKRCFGQLGSVNIYRLLGSDNDYASDISGINQQVVAKWFPLGDGNKITSVCNLSSLKITIKPRVPWRGSDMLLEWTLDTSCNVIISWIIDHSKFVTQWFEGNVGSGNITIPCSFSSTTTIISVFALTYISNRTDILPSIESRHVPVKCYFLDDFYVEFDKFIPSIKVPVFKVGVNGTKDYLNENIMLEWLWGDTTTEVFSFMKSTFSHNYNTNGYFRASLILKYKASSRAINVTFYRGDLKFSVNTLNGNISSTEFKFSVLDYGGQILSNFSRKYNNAGAYTVTFGYACSICSEIIMIDNAMVGIQITVDNPIESLVIETNNRTRYPPAQVTLNISVPSDHLPVQNMKCLLDMDDFIDRKTYSIFSPKVTSELKITFNYTYLTLGDHYIRVSCESFASRKETIQIITVYHDCLSQGGCFDFQYAGEDTAMNTHLNFETEIGNRKDVRYDSIPIYTWTIEERLLNGSYSLTDNMTSNSDNFPIQANTRRDRLYRLNLRIEFQFPKCDYYQEFTYIKFNRVPLRQSANDSTRIDCLYNCFERVATRHILHLRLNCLRCTNLTWTLPAVNDKNVMLSQIAHFGINSNSLIIRGGSLKPGTKYNIKVNFTKDNNISYIFTNFTTNIPPSNGACEINPSIGFASETLYTISCAGWIDDDPYGIYYQYIFQSGDRNNTEHILYAGYENKSFSMYLPVGAKDDEYRAHISVRITDGFGDYTEYVLTVAIFPSKIVRDALDGNSTFTDISAYLKLLENNITVASLSGHITRSVRCIESAASNNALIPLPYQGITLLPDDLYLIGFYKDEFEKKVSFTWETYWKDRAKPRDKRQQSVLTEFQVIECAEQLKTNLVTIASTYDYSLQNHENITLAAGGLVRLVSKMLKVVHPLLTAYFPQNRTVKVMRNFLQYAQEFFDVKIYENRTILLQEQTFIAMRELLRIELEKEEKKRILVVFRDNPYYWGWSGERISSRVIEYIFNPEDAFQKSNVRISLPNEGILKRKPTPYTDSEDNSTIKYLFYSFDRQCIEDDVLIFINASSEELLYDIYLNYDVRPSLLNNTYRTSVTKSDWTKDGFRIIIRAEYIRKTGAVHLAFVPHLEGTNTTDRPEIYLYVTSVQCYNWNGSDWDHRACNVSEESSLDTSICLCETTSPNFTAGTTFYFPLNIQAFDVPAVDQLYPGAYLIFLAFAIALFLYVIVLIWACVIDSVDENVWQFNFLSDGQESHKYFYLLRVYTGFGPKRGTTSDIYFDLAGSINNTGVRRLTDSTGKPHDSGSIRNYVMGVARHLGCLMSLNIWLDKSGVHDGSWFLRKVIVDDVHTNTRTIFNCNKWLSFSEEVGKTEGIFSSSTDEGVCSLRYRLSTNIPHYLAYINIWSSIFVRMHPSEFSRVGRVTGALILVTALMATILVLPQYVSLTEERKKFIVGPLRFSLKNTYNALTSVVITVPVMYLLFAVLHKSNIQNKSCSPWRSFQRKILKLLYRDKLDCYLKSGDELDGCIYVKKTSLPVFCGALTWIVLLAIFCISVFYIIQITPRINKEDAETWLTTFLISIFVSIFVFEPFMVLSLALLASLLGRLCDPRQPMVNINGLRSRNIWRCNFQTKCTVQANVPRSPLHKTQRAIRRLRRKMLSKSHTWFLIMEMFAYSVFFVVAYILALSSTDQRACELKEQLEKRLQFDKITGRTNFLQWMSSTFFDLYFPVKVYNTTDVPHDLKYHFIDFTNIRVGPARLRQVRGKIGSSGFKAGANGSVGRYEHCK</sequence>
<evidence type="ECO:0000256" key="2">
    <source>
        <dbReference type="SAM" id="Phobius"/>
    </source>
</evidence>
<comment type="caution">
    <text evidence="4">The sequence shown here is derived from an EMBL/GenBank/DDBJ whole genome shotgun (WGS) entry which is preliminary data.</text>
</comment>
<organism evidence="4 5">
    <name type="scientific">Sinanodonta woodiana</name>
    <name type="common">Chinese pond mussel</name>
    <name type="synonym">Anodonta woodiana</name>
    <dbReference type="NCBI Taxonomy" id="1069815"/>
    <lineage>
        <taxon>Eukaryota</taxon>
        <taxon>Metazoa</taxon>
        <taxon>Spiralia</taxon>
        <taxon>Lophotrochozoa</taxon>
        <taxon>Mollusca</taxon>
        <taxon>Bivalvia</taxon>
        <taxon>Autobranchia</taxon>
        <taxon>Heteroconchia</taxon>
        <taxon>Palaeoheterodonta</taxon>
        <taxon>Unionida</taxon>
        <taxon>Unionoidea</taxon>
        <taxon>Unionidae</taxon>
        <taxon>Unioninae</taxon>
        <taxon>Sinanodonta</taxon>
    </lineage>
</organism>
<keyword evidence="2" id="KW-1133">Transmembrane helix</keyword>
<dbReference type="PANTHER" id="PTHR10877:SF194">
    <property type="entry name" value="LOCATION OF VULVA DEFECTIVE 1"/>
    <property type="match status" value="1"/>
</dbReference>
<dbReference type="EMBL" id="JBJQND010000005">
    <property type="protein sequence ID" value="KAL3877432.1"/>
    <property type="molecule type" value="Genomic_DNA"/>
</dbReference>
<dbReference type="InterPro" id="IPR001024">
    <property type="entry name" value="PLAT/LH2_dom"/>
</dbReference>
<reference evidence="4 5" key="1">
    <citation type="submission" date="2024-11" db="EMBL/GenBank/DDBJ databases">
        <title>Chromosome-level genome assembly of the freshwater bivalve Anodonta woodiana.</title>
        <authorList>
            <person name="Chen X."/>
        </authorList>
    </citation>
    <scope>NUCLEOTIDE SEQUENCE [LARGE SCALE GENOMIC DNA]</scope>
    <source>
        <strain evidence="4">MN2024</strain>
        <tissue evidence="4">Gills</tissue>
    </source>
</reference>
<dbReference type="Proteomes" id="UP001634394">
    <property type="component" value="Unassembled WGS sequence"/>
</dbReference>
<feature type="transmembrane region" description="Helical" evidence="2">
    <location>
        <begin position="1641"/>
        <end position="1661"/>
    </location>
</feature>
<feature type="transmembrane region" description="Helical" evidence="2">
    <location>
        <begin position="1439"/>
        <end position="1461"/>
    </location>
</feature>
<feature type="transmembrane region" description="Helical" evidence="2">
    <location>
        <begin position="1395"/>
        <end position="1419"/>
    </location>
</feature>
<evidence type="ECO:0000256" key="1">
    <source>
        <dbReference type="PROSITE-ProRule" id="PRU00152"/>
    </source>
</evidence>
<feature type="transmembrane region" description="Helical" evidence="2">
    <location>
        <begin position="1188"/>
        <end position="1211"/>
    </location>
</feature>
<evidence type="ECO:0000259" key="3">
    <source>
        <dbReference type="PROSITE" id="PS50095"/>
    </source>
</evidence>
<evidence type="ECO:0000313" key="5">
    <source>
        <dbReference type="Proteomes" id="UP001634394"/>
    </source>
</evidence>
<proteinExistence type="predicted"/>
<protein>
    <recommendedName>
        <fullName evidence="3">PLAT domain-containing protein</fullName>
    </recommendedName>
</protein>
<dbReference type="InterPro" id="IPR002859">
    <property type="entry name" value="PKD/REJ-like"/>
</dbReference>
<feature type="transmembrane region" description="Helical" evidence="2">
    <location>
        <begin position="1555"/>
        <end position="1579"/>
    </location>
</feature>
<dbReference type="PANTHER" id="PTHR10877">
    <property type="entry name" value="POLYCYSTIN FAMILY MEMBER"/>
    <property type="match status" value="1"/>
</dbReference>
<dbReference type="Pfam" id="PF01477">
    <property type="entry name" value="PLAT"/>
    <property type="match status" value="1"/>
</dbReference>
<keyword evidence="5" id="KW-1185">Reference proteome</keyword>